<feature type="domain" description="DinB-like" evidence="1">
    <location>
        <begin position="8"/>
        <end position="148"/>
    </location>
</feature>
<dbReference type="Proteomes" id="UP001596990">
    <property type="component" value="Unassembled WGS sequence"/>
</dbReference>
<comment type="caution">
    <text evidence="2">The sequence shown here is derived from an EMBL/GenBank/DDBJ whole genome shotgun (WGS) entry which is preliminary data.</text>
</comment>
<dbReference type="RefSeq" id="WP_386060608.1">
    <property type="nucleotide sequence ID" value="NZ_JBHTKL010000005.1"/>
</dbReference>
<dbReference type="EMBL" id="JBHTKL010000005">
    <property type="protein sequence ID" value="MFD1019916.1"/>
    <property type="molecule type" value="Genomic_DNA"/>
</dbReference>
<organism evidence="2 3">
    <name type="scientific">Thalassobacillus hwangdonensis</name>
    <dbReference type="NCBI Taxonomy" id="546108"/>
    <lineage>
        <taxon>Bacteria</taxon>
        <taxon>Bacillati</taxon>
        <taxon>Bacillota</taxon>
        <taxon>Bacilli</taxon>
        <taxon>Bacillales</taxon>
        <taxon>Bacillaceae</taxon>
        <taxon>Thalassobacillus</taxon>
    </lineage>
</organism>
<dbReference type="InterPro" id="IPR024775">
    <property type="entry name" value="DinB-like"/>
</dbReference>
<evidence type="ECO:0000259" key="1">
    <source>
        <dbReference type="Pfam" id="PF12867"/>
    </source>
</evidence>
<proteinExistence type="predicted"/>
<name>A0ABW3L284_9BACI</name>
<protein>
    <submittedName>
        <fullName evidence="2">DinB family protein</fullName>
    </submittedName>
</protein>
<dbReference type="InterPro" id="IPR034660">
    <property type="entry name" value="DinB/YfiT-like"/>
</dbReference>
<sequence length="164" mass="18405">MEKQLLSQLEFSRKRTITALKATTEAQADVIPEGFNNSIRWNLGHILLATENMLFSFLNEKGSLPGNYTVLFNGGTSPSAWAETEIPPLPELDTKLDEQLSRITEELAPRLSEKGPEPFQLGPEFKMEKLEDVLLFAIWHEGLHQGTITALKQAQGITDLWTKV</sequence>
<keyword evidence="3" id="KW-1185">Reference proteome</keyword>
<gene>
    <name evidence="2" type="ORF">ACFQ2J_12085</name>
</gene>
<dbReference type="Pfam" id="PF12867">
    <property type="entry name" value="DinB_2"/>
    <property type="match status" value="1"/>
</dbReference>
<accession>A0ABW3L284</accession>
<evidence type="ECO:0000313" key="3">
    <source>
        <dbReference type="Proteomes" id="UP001596990"/>
    </source>
</evidence>
<reference evidence="3" key="1">
    <citation type="journal article" date="2019" name="Int. J. Syst. Evol. Microbiol.">
        <title>The Global Catalogue of Microorganisms (GCM) 10K type strain sequencing project: providing services to taxonomists for standard genome sequencing and annotation.</title>
        <authorList>
            <consortium name="The Broad Institute Genomics Platform"/>
            <consortium name="The Broad Institute Genome Sequencing Center for Infectious Disease"/>
            <person name="Wu L."/>
            <person name="Ma J."/>
        </authorList>
    </citation>
    <scope>NUCLEOTIDE SEQUENCE [LARGE SCALE GENOMIC DNA]</scope>
    <source>
        <strain evidence="3">CCUG 56607</strain>
    </source>
</reference>
<dbReference type="SUPFAM" id="SSF109854">
    <property type="entry name" value="DinB/YfiT-like putative metalloenzymes"/>
    <property type="match status" value="1"/>
</dbReference>
<evidence type="ECO:0000313" key="2">
    <source>
        <dbReference type="EMBL" id="MFD1019916.1"/>
    </source>
</evidence>
<dbReference type="Gene3D" id="1.20.120.450">
    <property type="entry name" value="dinb family like domain"/>
    <property type="match status" value="1"/>
</dbReference>